<comment type="caution">
    <text evidence="2">The sequence shown here is derived from an EMBL/GenBank/DDBJ whole genome shotgun (WGS) entry which is preliminary data.</text>
</comment>
<dbReference type="Proteomes" id="UP000477980">
    <property type="component" value="Unassembled WGS sequence"/>
</dbReference>
<reference evidence="2 3" key="1">
    <citation type="submission" date="2019-09" db="EMBL/GenBank/DDBJ databases">
        <title>Distinct polysaccharide growth profiles of human intestinal Prevotella copri isolates.</title>
        <authorList>
            <person name="Fehlner-Peach H."/>
            <person name="Magnabosco C."/>
            <person name="Raghavan V."/>
            <person name="Scher J.U."/>
            <person name="Tett A."/>
            <person name="Cox L.M."/>
            <person name="Gottsegen C."/>
            <person name="Watters A."/>
            <person name="Wiltshire- Gordon J.D."/>
            <person name="Segata N."/>
            <person name="Bonneau R."/>
            <person name="Littman D.R."/>
        </authorList>
    </citation>
    <scope>NUCLEOTIDE SEQUENCE [LARGE SCALE GENOMIC DNA]</scope>
    <source>
        <strain evidence="3">iAA917</strain>
    </source>
</reference>
<proteinExistence type="predicted"/>
<dbReference type="Gene3D" id="2.160.20.10">
    <property type="entry name" value="Single-stranded right-handed beta-helix, Pectin lyase-like"/>
    <property type="match status" value="1"/>
</dbReference>
<dbReference type="InterPro" id="IPR012334">
    <property type="entry name" value="Pectin_lyas_fold"/>
</dbReference>
<name>A0A6G1VTB9_9BACT</name>
<feature type="signal peptide" evidence="1">
    <location>
        <begin position="1"/>
        <end position="21"/>
    </location>
</feature>
<dbReference type="InterPro" id="IPR011050">
    <property type="entry name" value="Pectin_lyase_fold/virulence"/>
</dbReference>
<feature type="chain" id="PRO_5026316785" description="Right handed beta helix domain-containing protein" evidence="1">
    <location>
        <begin position="22"/>
        <end position="336"/>
    </location>
</feature>
<dbReference type="AlphaFoldDB" id="A0A6G1VTB9"/>
<evidence type="ECO:0008006" key="4">
    <source>
        <dbReference type="Google" id="ProtNLM"/>
    </source>
</evidence>
<dbReference type="RefSeq" id="WP_153089601.1">
    <property type="nucleotide sequence ID" value="NZ_VZAH01000167.1"/>
</dbReference>
<protein>
    <recommendedName>
        <fullName evidence="4">Right handed beta helix domain-containing protein</fullName>
    </recommendedName>
</protein>
<evidence type="ECO:0000313" key="2">
    <source>
        <dbReference type="EMBL" id="MQP15871.1"/>
    </source>
</evidence>
<keyword evidence="1" id="KW-0732">Signal</keyword>
<accession>A0A6G1VTB9</accession>
<dbReference type="OrthoDB" id="1085134at2"/>
<sequence>MKKIIFMIACCLMATAQCVLAQSDYTGKVFLQHNGNITGTFGGDEIDKAIEAAVDGDTIFLSKGYFKNNFSINKSISLIGSGAEAGQDSQKSTYIEWNGSAPEIGAEGDQVLSAVTVEGLFSGCGLYVRGKIDNLNIKKCYFYNTLSIGSNHTKKAIIDRCRLDYISTDGSIEDATIKNCKISNAYGQGGQTNSSCKFINCNIREVRTNTKAMFVNSIINEVGNGTDEYLGNNAILVNTLYHNMNGYDPMEKTSQQDCWSTTETVISNNNGDKECTMTVEQRQAAGYLGVDGTVVGIEGGVNPFSLTLHAPSINSSSANVDLTSKKVTINVNVTAN</sequence>
<organism evidence="2 3">
    <name type="scientific">Segatella copri</name>
    <dbReference type="NCBI Taxonomy" id="165179"/>
    <lineage>
        <taxon>Bacteria</taxon>
        <taxon>Pseudomonadati</taxon>
        <taxon>Bacteroidota</taxon>
        <taxon>Bacteroidia</taxon>
        <taxon>Bacteroidales</taxon>
        <taxon>Prevotellaceae</taxon>
        <taxon>Segatella</taxon>
    </lineage>
</organism>
<evidence type="ECO:0000313" key="3">
    <source>
        <dbReference type="Proteomes" id="UP000477980"/>
    </source>
</evidence>
<evidence type="ECO:0000256" key="1">
    <source>
        <dbReference type="SAM" id="SignalP"/>
    </source>
</evidence>
<dbReference type="EMBL" id="VZAH01000167">
    <property type="protein sequence ID" value="MQP15871.1"/>
    <property type="molecule type" value="Genomic_DNA"/>
</dbReference>
<dbReference type="SUPFAM" id="SSF51126">
    <property type="entry name" value="Pectin lyase-like"/>
    <property type="match status" value="1"/>
</dbReference>
<gene>
    <name evidence="2" type="ORF">F7D25_16020</name>
</gene>